<proteinExistence type="predicted"/>
<accession>A0A5B7EB18</accession>
<sequence>MMTQQFIQVGLENHSHQRLVGKSSSSRKEATQKHESSSRVDQPVVAPEGGGGGGGVCRAIPCKLDSVVKLSLCSVS</sequence>
<keyword evidence="3" id="KW-1185">Reference proteome</keyword>
<feature type="compositionally biased region" description="Basic and acidic residues" evidence="1">
    <location>
        <begin position="26"/>
        <end position="38"/>
    </location>
</feature>
<feature type="region of interest" description="Disordered" evidence="1">
    <location>
        <begin position="15"/>
        <end position="54"/>
    </location>
</feature>
<dbReference type="EMBL" id="VSRR010002200">
    <property type="protein sequence ID" value="MPC30143.1"/>
    <property type="molecule type" value="Genomic_DNA"/>
</dbReference>
<dbReference type="AlphaFoldDB" id="A0A5B7EB18"/>
<comment type="caution">
    <text evidence="2">The sequence shown here is derived from an EMBL/GenBank/DDBJ whole genome shotgun (WGS) entry which is preliminary data.</text>
</comment>
<evidence type="ECO:0000313" key="3">
    <source>
        <dbReference type="Proteomes" id="UP000324222"/>
    </source>
</evidence>
<gene>
    <name evidence="2" type="ORF">E2C01_023402</name>
</gene>
<reference evidence="2 3" key="1">
    <citation type="submission" date="2019-05" db="EMBL/GenBank/DDBJ databases">
        <title>Another draft genome of Portunus trituberculatus and its Hox gene families provides insights of decapod evolution.</title>
        <authorList>
            <person name="Jeong J.-H."/>
            <person name="Song I."/>
            <person name="Kim S."/>
            <person name="Choi T."/>
            <person name="Kim D."/>
            <person name="Ryu S."/>
            <person name="Kim W."/>
        </authorList>
    </citation>
    <scope>NUCLEOTIDE SEQUENCE [LARGE SCALE GENOMIC DNA]</scope>
    <source>
        <tissue evidence="2">Muscle</tissue>
    </source>
</reference>
<evidence type="ECO:0000313" key="2">
    <source>
        <dbReference type="EMBL" id="MPC30143.1"/>
    </source>
</evidence>
<name>A0A5B7EB18_PORTR</name>
<dbReference type="Proteomes" id="UP000324222">
    <property type="component" value="Unassembled WGS sequence"/>
</dbReference>
<organism evidence="2 3">
    <name type="scientific">Portunus trituberculatus</name>
    <name type="common">Swimming crab</name>
    <name type="synonym">Neptunus trituberculatus</name>
    <dbReference type="NCBI Taxonomy" id="210409"/>
    <lineage>
        <taxon>Eukaryota</taxon>
        <taxon>Metazoa</taxon>
        <taxon>Ecdysozoa</taxon>
        <taxon>Arthropoda</taxon>
        <taxon>Crustacea</taxon>
        <taxon>Multicrustacea</taxon>
        <taxon>Malacostraca</taxon>
        <taxon>Eumalacostraca</taxon>
        <taxon>Eucarida</taxon>
        <taxon>Decapoda</taxon>
        <taxon>Pleocyemata</taxon>
        <taxon>Brachyura</taxon>
        <taxon>Eubrachyura</taxon>
        <taxon>Portunoidea</taxon>
        <taxon>Portunidae</taxon>
        <taxon>Portuninae</taxon>
        <taxon>Portunus</taxon>
    </lineage>
</organism>
<protein>
    <submittedName>
        <fullName evidence="2">Uncharacterized protein</fullName>
    </submittedName>
</protein>
<evidence type="ECO:0000256" key="1">
    <source>
        <dbReference type="SAM" id="MobiDB-lite"/>
    </source>
</evidence>